<comment type="caution">
    <text evidence="4">The sequence shown here is derived from an EMBL/GenBank/DDBJ whole genome shotgun (WGS) entry which is preliminary data.</text>
</comment>
<dbReference type="PANTHER" id="PTHR23114:SF17">
    <property type="entry name" value="M7GPPPN-MRNA HYDROLASE"/>
    <property type="match status" value="1"/>
</dbReference>
<evidence type="ECO:0000256" key="1">
    <source>
        <dbReference type="ARBA" id="ARBA00001946"/>
    </source>
</evidence>
<evidence type="ECO:0000259" key="3">
    <source>
        <dbReference type="PROSITE" id="PS51462"/>
    </source>
</evidence>
<dbReference type="InterPro" id="IPR000086">
    <property type="entry name" value="NUDIX_hydrolase_dom"/>
</dbReference>
<name>A0AAE5AH41_9RICK</name>
<proteinExistence type="predicted"/>
<organism evidence="4 5">
    <name type="scientific">Lyticum sinuosum</name>
    <dbReference type="NCBI Taxonomy" id="1332059"/>
    <lineage>
        <taxon>Bacteria</taxon>
        <taxon>Pseudomonadati</taxon>
        <taxon>Pseudomonadota</taxon>
        <taxon>Alphaproteobacteria</taxon>
        <taxon>Rickettsiales</taxon>
        <taxon>Lyticum</taxon>
    </lineage>
</organism>
<dbReference type="AlphaFoldDB" id="A0AAE5AH41"/>
<protein>
    <submittedName>
        <fullName evidence="4">RNA pyrophosphohydrolase</fullName>
    </submittedName>
</protein>
<keyword evidence="5" id="KW-1185">Reference proteome</keyword>
<gene>
    <name evidence="4" type="ORF">Lyticum_00312</name>
</gene>
<dbReference type="NCBIfam" id="NF001938">
    <property type="entry name" value="PRK00714.1-5"/>
    <property type="match status" value="1"/>
</dbReference>
<dbReference type="PROSITE" id="PS51462">
    <property type="entry name" value="NUDIX"/>
    <property type="match status" value="1"/>
</dbReference>
<dbReference type="GO" id="GO:0034353">
    <property type="term" value="F:mRNA 5'-diphosphatase activity"/>
    <property type="evidence" value="ECO:0007669"/>
    <property type="project" value="TreeGrafter"/>
</dbReference>
<dbReference type="Proteomes" id="UP001289135">
    <property type="component" value="Unassembled WGS sequence"/>
</dbReference>
<dbReference type="GO" id="GO:0005737">
    <property type="term" value="C:cytoplasm"/>
    <property type="evidence" value="ECO:0007669"/>
    <property type="project" value="TreeGrafter"/>
</dbReference>
<dbReference type="SUPFAM" id="SSF55811">
    <property type="entry name" value="Nudix"/>
    <property type="match status" value="1"/>
</dbReference>
<feature type="domain" description="Nudix hydrolase" evidence="3">
    <location>
        <begin position="23"/>
        <end position="167"/>
    </location>
</feature>
<dbReference type="CDD" id="cd03671">
    <property type="entry name" value="NUDIX_Ap4A_hydrolase_plant_like"/>
    <property type="match status" value="1"/>
</dbReference>
<dbReference type="GO" id="GO:0006402">
    <property type="term" value="P:mRNA catabolic process"/>
    <property type="evidence" value="ECO:0007669"/>
    <property type="project" value="TreeGrafter"/>
</dbReference>
<dbReference type="Pfam" id="PF00293">
    <property type="entry name" value="NUDIX"/>
    <property type="match status" value="1"/>
</dbReference>
<dbReference type="RefSeq" id="WP_322498566.1">
    <property type="nucleotide sequence ID" value="NZ_JARGYU010000001.1"/>
</dbReference>
<evidence type="ECO:0000313" key="4">
    <source>
        <dbReference type="EMBL" id="MDZ5761145.1"/>
    </source>
</evidence>
<comment type="cofactor">
    <cofactor evidence="1">
        <name>Mg(2+)</name>
        <dbReference type="ChEBI" id="CHEBI:18420"/>
    </cofactor>
</comment>
<evidence type="ECO:0000256" key="2">
    <source>
        <dbReference type="ARBA" id="ARBA00022801"/>
    </source>
</evidence>
<accession>A0AAE5AH41</accession>
<dbReference type="PROSITE" id="PS00893">
    <property type="entry name" value="NUDIX_BOX"/>
    <property type="match status" value="1"/>
</dbReference>
<reference evidence="4" key="1">
    <citation type="submission" date="2023-02" db="EMBL/GenBank/DDBJ databases">
        <title>Host association and intracellularity evolved multiple times independently in the Rickettsiales.</title>
        <authorList>
            <person name="Castelli M."/>
            <person name="Nardi T."/>
            <person name="Gammuto L."/>
            <person name="Bellinzona G."/>
            <person name="Sabaneyeva E."/>
            <person name="Potekhin A."/>
            <person name="Serra V."/>
            <person name="Petroni G."/>
            <person name="Sassera D."/>
        </authorList>
    </citation>
    <scope>NUCLEOTIDE SEQUENCE</scope>
    <source>
        <strain evidence="4">USBL-36I1</strain>
    </source>
</reference>
<dbReference type="InterPro" id="IPR015797">
    <property type="entry name" value="NUDIX_hydrolase-like_dom_sf"/>
</dbReference>
<dbReference type="PANTHER" id="PTHR23114">
    <property type="entry name" value="M7GPPPN-MRNA HYDROLASE"/>
    <property type="match status" value="1"/>
</dbReference>
<dbReference type="InterPro" id="IPR022927">
    <property type="entry name" value="RppH"/>
</dbReference>
<sequence length="183" mass="21740">MSDLKVLNCNLNSKYKKYNHNNQYRLGVGAFIFNKEKKVLLCQRNDKIKTALQMPQGGIDANESEKEALFRELKEEIGTNDFLIIDQSKKMYKYRFPNYILRHQNYDICYMGQKQTWFLLYFAGYNQAINLLSTNKPEFSSFIWCELNEVPRCAVKFKRKMYKSLVAEFSNKIANFNIENYIN</sequence>
<dbReference type="Gene3D" id="3.90.79.10">
    <property type="entry name" value="Nucleoside Triphosphate Pyrophosphohydrolase"/>
    <property type="match status" value="1"/>
</dbReference>
<dbReference type="EMBL" id="JARGYU010000001">
    <property type="protein sequence ID" value="MDZ5761145.1"/>
    <property type="molecule type" value="Genomic_DNA"/>
</dbReference>
<keyword evidence="2" id="KW-0378">Hydrolase</keyword>
<evidence type="ECO:0000313" key="5">
    <source>
        <dbReference type="Proteomes" id="UP001289135"/>
    </source>
</evidence>
<dbReference type="InterPro" id="IPR020084">
    <property type="entry name" value="NUDIX_hydrolase_CS"/>
</dbReference>